<proteinExistence type="predicted"/>
<accession>A0A4Q1AKP4</accession>
<dbReference type="OrthoDB" id="9939250at2"/>
<protein>
    <submittedName>
        <fullName evidence="1">Uncharacterized protein</fullName>
    </submittedName>
</protein>
<keyword evidence="2" id="KW-1185">Reference proteome</keyword>
<reference evidence="1 2" key="1">
    <citation type="submission" date="2017-10" db="EMBL/GenBank/DDBJ databases">
        <title>Genomics of the genus Arcobacter.</title>
        <authorList>
            <person name="Perez-Cataluna A."/>
            <person name="Figueras M.J."/>
        </authorList>
    </citation>
    <scope>NUCLEOTIDE SEQUENCE [LARGE SCALE GENOMIC DNA]</scope>
    <source>
        <strain evidence="1 2">CECT 8441</strain>
    </source>
</reference>
<comment type="caution">
    <text evidence="1">The sequence shown here is derived from an EMBL/GenBank/DDBJ whole genome shotgun (WGS) entry which is preliminary data.</text>
</comment>
<evidence type="ECO:0000313" key="1">
    <source>
        <dbReference type="EMBL" id="RXK05480.1"/>
    </source>
</evidence>
<dbReference type="AlphaFoldDB" id="A0A4Q1AKP4"/>
<dbReference type="Proteomes" id="UP000289758">
    <property type="component" value="Unassembled WGS sequence"/>
</dbReference>
<sequence>MKKETSNNAYILTGDEPIKSSTIKRLLLFHNKVLFSNIKDEAIINDNEVIEYFPNSQITKVWWSSRGHYPRIKEYTEKYYKYLEGTEAAFKRNLLESIESKNIKTIDPGIHWMSHNASLSDYDLIKSASIDASLLKPDIPIPNTIIKGGEIVPSGMKSKYSVEYKESIVLPNVHDDWNTICQLRVGRALKSIRIAQALNASPVAIDNVNSNITLTLMQKNNPFTFTNDSLMDYSINMEVIDDKKLESILLDASWDDVLKLRKEILPTIGKTKQFLTTRSKKISNTTYTSVEQYLEALKELKTDFSYLQEKELEAWEALRIGSIFKAGGAMGAMTLGTLAIPTLTTVPNIFLGLISTGLVATSALTDELKQLIPAKRKVKDNPLFILEKLNILKDDN</sequence>
<dbReference type="EMBL" id="PDKK01000006">
    <property type="protein sequence ID" value="RXK05480.1"/>
    <property type="molecule type" value="Genomic_DNA"/>
</dbReference>
<evidence type="ECO:0000313" key="2">
    <source>
        <dbReference type="Proteomes" id="UP000289758"/>
    </source>
</evidence>
<organism evidence="1 2">
    <name type="scientific">Halarcobacter ebronensis</name>
    <dbReference type="NCBI Taxonomy" id="1462615"/>
    <lineage>
        <taxon>Bacteria</taxon>
        <taxon>Pseudomonadati</taxon>
        <taxon>Campylobacterota</taxon>
        <taxon>Epsilonproteobacteria</taxon>
        <taxon>Campylobacterales</taxon>
        <taxon>Arcobacteraceae</taxon>
        <taxon>Halarcobacter</taxon>
    </lineage>
</organism>
<name>A0A4Q1AKP4_9BACT</name>
<gene>
    <name evidence="1" type="ORF">CRV07_08185</name>
</gene>
<dbReference type="RefSeq" id="WP_129087237.1">
    <property type="nucleotide sequence ID" value="NZ_CP053836.1"/>
</dbReference>